<dbReference type="Pfam" id="PF15515">
    <property type="entry name" value="MvaI_BcnI"/>
    <property type="match status" value="1"/>
</dbReference>
<evidence type="ECO:0000259" key="1">
    <source>
        <dbReference type="Pfam" id="PF15515"/>
    </source>
</evidence>
<dbReference type="Proteomes" id="UP000284660">
    <property type="component" value="Unassembled WGS sequence"/>
</dbReference>
<dbReference type="EMBL" id="NFJX01000023">
    <property type="protein sequence ID" value="OUP15151.1"/>
    <property type="molecule type" value="Genomic_DNA"/>
</dbReference>
<dbReference type="OrthoDB" id="9204522at2"/>
<evidence type="ECO:0000313" key="21">
    <source>
        <dbReference type="Proteomes" id="UP000315827"/>
    </source>
</evidence>
<dbReference type="GO" id="GO:0004519">
    <property type="term" value="F:endonuclease activity"/>
    <property type="evidence" value="ECO:0007669"/>
    <property type="project" value="UniProtKB-KW"/>
</dbReference>
<reference evidence="19" key="2">
    <citation type="submission" date="2017-04" db="EMBL/GenBank/DDBJ databases">
        <title>Function of individual gut microbiota members based on whole genome sequencing of pure cultures obtained from chicken caecum.</title>
        <authorList>
            <person name="Medvecky M."/>
            <person name="Cejkova D."/>
            <person name="Polansky O."/>
            <person name="Karasova D."/>
            <person name="Kubasova T."/>
            <person name="Cizek A."/>
            <person name="Rychlik I."/>
        </authorList>
    </citation>
    <scope>NUCLEOTIDE SEQUENCE [LARGE SCALE GENOMIC DNA]</scope>
    <source>
        <strain evidence="19">An199</strain>
    </source>
</reference>
<dbReference type="RefSeq" id="WP_005860943.1">
    <property type="nucleotide sequence ID" value="NZ_AP019729.1"/>
</dbReference>
<organism evidence="2 18">
    <name type="scientific">Parabacteroides distasonis</name>
    <dbReference type="NCBI Taxonomy" id="823"/>
    <lineage>
        <taxon>Bacteria</taxon>
        <taxon>Pseudomonadati</taxon>
        <taxon>Bacteroidota</taxon>
        <taxon>Bacteroidia</taxon>
        <taxon>Bacteroidales</taxon>
        <taxon>Tannerellaceae</taxon>
        <taxon>Parabacteroides</taxon>
    </lineage>
</organism>
<dbReference type="EMBL" id="JAJCNI010000017">
    <property type="protein sequence ID" value="MCB6518929.1"/>
    <property type="molecule type" value="Genomic_DNA"/>
</dbReference>
<evidence type="ECO:0000313" key="10">
    <source>
        <dbReference type="EMBL" id="MRZ54696.1"/>
    </source>
</evidence>
<dbReference type="EMBL" id="JAQMPX010000121">
    <property type="protein sequence ID" value="MDB9140111.1"/>
    <property type="molecule type" value="Genomic_DNA"/>
</dbReference>
<evidence type="ECO:0000313" key="13">
    <source>
        <dbReference type="EMBL" id="QJE29464.1"/>
    </source>
</evidence>
<reference evidence="12" key="3">
    <citation type="journal article" date="2018" name="BMC Genomics">
        <title>Whole genome sequencing and function prediction of 133 gut anaerobes isolated from chicken caecum in pure cultures.</title>
        <authorList>
            <person name="Medvecky M."/>
            <person name="Cejkova D."/>
            <person name="Polansky O."/>
            <person name="Karasova D."/>
            <person name="Kubasova T."/>
            <person name="Cizek A."/>
            <person name="Rychlik I."/>
        </authorList>
    </citation>
    <scope>NUCLEOTIDE SEQUENCE</scope>
    <source>
        <strain evidence="12">An199</strain>
    </source>
</reference>
<dbReference type="Proteomes" id="UP001211522">
    <property type="component" value="Unassembled WGS sequence"/>
</dbReference>
<evidence type="ECO:0000313" key="27">
    <source>
        <dbReference type="Proteomes" id="UP000501982"/>
    </source>
</evidence>
<dbReference type="EMBL" id="WKMC01000013">
    <property type="protein sequence ID" value="MRZ51688.1"/>
    <property type="molecule type" value="Genomic_DNA"/>
</dbReference>
<evidence type="ECO:0000313" key="5">
    <source>
        <dbReference type="EMBL" id="MDB9004842.1"/>
    </source>
</evidence>
<evidence type="ECO:0000313" key="9">
    <source>
        <dbReference type="EMBL" id="MRZ51688.1"/>
    </source>
</evidence>
<evidence type="ECO:0000313" key="18">
    <source>
        <dbReference type="Proteomes" id="UP000095591"/>
    </source>
</evidence>
<reference evidence="4" key="8">
    <citation type="submission" date="2021-10" db="EMBL/GenBank/DDBJ databases">
        <title>Collection of gut derived symbiotic bacterial strains cultured from healthy donors.</title>
        <authorList>
            <person name="Lin H."/>
            <person name="Littmann E."/>
            <person name="Kohout C."/>
            <person name="Pamer E.G."/>
        </authorList>
    </citation>
    <scope>NUCLEOTIDE SEQUENCE</scope>
    <source>
        <strain evidence="4">DFI.2.94</strain>
    </source>
</reference>
<keyword evidence="4" id="KW-0255">Endonuclease</keyword>
<dbReference type="InterPro" id="IPR043005">
    <property type="entry name" value="MvaI_BcnI_rec"/>
</dbReference>
<evidence type="ECO:0000313" key="4">
    <source>
        <dbReference type="EMBL" id="MCB6518929.1"/>
    </source>
</evidence>
<dbReference type="Gene3D" id="3.40.210.20">
    <property type="entry name" value="MvaI/BcnI restriction endonuclease, catalytic domain"/>
    <property type="match status" value="1"/>
</dbReference>
<dbReference type="EMBL" id="WKNE01000004">
    <property type="protein sequence ID" value="MRZ54696.1"/>
    <property type="molecule type" value="Genomic_DNA"/>
</dbReference>
<dbReference type="EMBL" id="CP051672">
    <property type="protein sequence ID" value="QJE29464.1"/>
    <property type="molecule type" value="Genomic_DNA"/>
</dbReference>
<keyword evidence="4" id="KW-0540">Nuclease</keyword>
<dbReference type="InterPro" id="IPR043004">
    <property type="entry name" value="MvaI_BcnI_cat"/>
</dbReference>
<dbReference type="Proteomes" id="UP000315827">
    <property type="component" value="Unassembled WGS sequence"/>
</dbReference>
<dbReference type="REBASE" id="699863">
    <property type="entry name" value="PdiF128ORF15550P"/>
</dbReference>
<dbReference type="Proteomes" id="UP000095591">
    <property type="component" value="Unassembled WGS sequence"/>
</dbReference>
<dbReference type="EMBL" id="JAQMPJ010000004">
    <property type="protein sequence ID" value="MDB9004842.1"/>
    <property type="molecule type" value="Genomic_DNA"/>
</dbReference>
<dbReference type="Proteomes" id="UP000463337">
    <property type="component" value="Unassembled WGS sequence"/>
</dbReference>
<reference evidence="13 27" key="7">
    <citation type="submission" date="2020-04" db="EMBL/GenBank/DDBJ databases">
        <title>Complete Genomes and Methylome analysis of CBBP consortium that reverse antibiotic-induced susceptibility to vancomycin-resistant Enterococcus faecium infection.</title>
        <authorList>
            <person name="Fomenkov A."/>
            <person name="Zhang Z."/>
            <person name="Pamer E."/>
            <person name="Roberts R.J."/>
        </authorList>
    </citation>
    <scope>NUCLEOTIDE SEQUENCE [LARGE SCALE GENOMIC DNA]</scope>
    <source>
        <strain evidence="27">CBBP</strain>
        <strain evidence="13">CBBP-1</strain>
    </source>
</reference>
<evidence type="ECO:0000313" key="14">
    <source>
        <dbReference type="EMBL" id="RHD75133.1"/>
    </source>
</evidence>
<reference evidence="16" key="10">
    <citation type="submission" date="2023-03" db="EMBL/GenBank/DDBJ databases">
        <title>Parabacteroides distasonis, a bacteria resistant against UC.</title>
        <authorList>
            <person name="Dai W."/>
        </authorList>
    </citation>
    <scope>NUCLEOTIDE SEQUENCE</scope>
    <source>
        <strain evidence="16">F1-28</strain>
    </source>
</reference>
<dbReference type="InterPro" id="IPR029127">
    <property type="entry name" value="MvaI_BcnI"/>
</dbReference>
<dbReference type="CDD" id="cd22347">
    <property type="entry name" value="PDDEXK_nuclease"/>
    <property type="match status" value="1"/>
</dbReference>
<evidence type="ECO:0000313" key="16">
    <source>
        <dbReference type="EMBL" id="WET63113.1"/>
    </source>
</evidence>
<dbReference type="Proteomes" id="UP000095455">
    <property type="component" value="Unassembled WGS sequence"/>
</dbReference>
<reference evidence="14 20" key="4">
    <citation type="submission" date="2018-08" db="EMBL/GenBank/DDBJ databases">
        <title>A genome reference for cultivated species of the human gut microbiota.</title>
        <authorList>
            <person name="Zou Y."/>
            <person name="Xue W."/>
            <person name="Luo G."/>
        </authorList>
    </citation>
    <scope>NUCLEOTIDE SEQUENCE [LARGE SCALE GENOMIC DNA]</scope>
    <source>
        <strain evidence="14 20">AM30-4</strain>
    </source>
</reference>
<dbReference type="Proteomes" id="UP000441609">
    <property type="component" value="Unassembled WGS sequence"/>
</dbReference>
<keyword evidence="12" id="KW-0378">Hydrolase</keyword>
<evidence type="ECO:0000313" key="17">
    <source>
        <dbReference type="Proteomes" id="UP000095455"/>
    </source>
</evidence>
<evidence type="ECO:0000313" key="22">
    <source>
        <dbReference type="Proteomes" id="UP000432516"/>
    </source>
</evidence>
<evidence type="ECO:0000313" key="25">
    <source>
        <dbReference type="Proteomes" id="UP000461276"/>
    </source>
</evidence>
<reference evidence="5" key="9">
    <citation type="submission" date="2023-01" db="EMBL/GenBank/DDBJ databases">
        <title>Human gut microbiome strain richness.</title>
        <authorList>
            <person name="Chen-Liaw A."/>
        </authorList>
    </citation>
    <scope>NUCLEOTIDE SEQUENCE</scope>
    <source>
        <strain evidence="6">D35st1_E5_D35t1_190705</strain>
        <strain evidence="5">RTP21484st1_E5_RTP21484_190118</strain>
    </source>
</reference>
<sequence length="248" mass="28262">MENKDFIISKFKEVKSLEYVPSNRANNTGIGKTFEDYIGVVENNLDEPDLAGFEIKSHRGASCSYVTLFTKSPSFPKRANAYLKDKFGTPYEDAPSINSLHTSMFANSYNTYMKKYSFKLLNNPVAKTILIGVFDLNTKELLDCSVGYTYQDIQKALTKKLKNLLYVTAQTKKEGGKELFYFNKADIYTEPSFERFISLLTDGKIMYDIRIGSYKSGPKYGMPHDHGSGFRILEANIRLLYSDHETIE</sequence>
<accession>A0A173TZS7</accession>
<dbReference type="EMBL" id="CP120353">
    <property type="protein sequence ID" value="WET63113.1"/>
    <property type="molecule type" value="Genomic_DNA"/>
</dbReference>
<dbReference type="EMBL" id="CYYK01000004">
    <property type="protein sequence ID" value="CUO06941.1"/>
    <property type="molecule type" value="Genomic_DNA"/>
</dbReference>
<evidence type="ECO:0000313" key="12">
    <source>
        <dbReference type="EMBL" id="OUP15151.1"/>
    </source>
</evidence>
<feature type="domain" description="MvaI/BcnI restriction endonuclease" evidence="1">
    <location>
        <begin position="8"/>
        <end position="241"/>
    </location>
</feature>
<dbReference type="Proteomes" id="UP000461276">
    <property type="component" value="Unassembled WGS sequence"/>
</dbReference>
<dbReference type="Gene3D" id="3.30.70.3570">
    <property type="entry name" value="MvaI/BcnI restriction endonuclease, recognition domain"/>
    <property type="match status" value="1"/>
</dbReference>
<dbReference type="Proteomes" id="UP001198806">
    <property type="component" value="Unassembled WGS sequence"/>
</dbReference>
<dbReference type="AlphaFoldDB" id="A0A173TZS7"/>
<reference evidence="17 18" key="1">
    <citation type="submission" date="2015-09" db="EMBL/GenBank/DDBJ databases">
        <authorList>
            <consortium name="Pathogen Informatics"/>
        </authorList>
    </citation>
    <scope>NUCLEOTIDE SEQUENCE [LARGE SCALE GENOMIC DNA]</scope>
    <source>
        <strain evidence="3 17">2789STDY5608822</strain>
        <strain evidence="2 18">2789STDY5608872</strain>
    </source>
</reference>
<evidence type="ECO:0000313" key="23">
    <source>
        <dbReference type="Proteomes" id="UP000441358"/>
    </source>
</evidence>
<dbReference type="Proteomes" id="UP001221009">
    <property type="component" value="Chromosome"/>
</dbReference>
<dbReference type="Proteomes" id="UP000432516">
    <property type="component" value="Unassembled WGS sequence"/>
</dbReference>
<evidence type="ECO:0000313" key="6">
    <source>
        <dbReference type="EMBL" id="MDB9140111.1"/>
    </source>
</evidence>
<dbReference type="EMBL" id="WKMO01000003">
    <property type="protein sequence ID" value="MSB72691.1"/>
    <property type="molecule type" value="Genomic_DNA"/>
</dbReference>
<dbReference type="EMBL" id="VOHW01000028">
    <property type="protein sequence ID" value="TWV57495.1"/>
    <property type="molecule type" value="Genomic_DNA"/>
</dbReference>
<dbReference type="Proteomes" id="UP000501982">
    <property type="component" value="Chromosome"/>
</dbReference>
<gene>
    <name evidence="12" type="ORF">B5F32_18320</name>
    <name evidence="14" type="ORF">DW782_10745</name>
    <name evidence="3" type="ORF">ERS852380_01535</name>
    <name evidence="2" type="ORF">ERS852429_01840</name>
    <name evidence="15" type="ORF">FSA05_23130</name>
    <name evidence="7" type="ORF">GKD59_06695</name>
    <name evidence="9" type="ORF">GKD66_15915</name>
    <name evidence="8" type="ORF">GKD67_06040</name>
    <name evidence="10" type="ORF">GKD68_08000</name>
    <name evidence="11" type="ORF">GKD70_05195</name>
    <name evidence="13" type="ORF">HHO38_14575</name>
    <name evidence="4" type="ORF">LI194_14105</name>
    <name evidence="16" type="ORF">P2T59_15560</name>
    <name evidence="5" type="ORF">PN599_07495</name>
    <name evidence="6" type="ORF">PN612_16620</name>
</gene>
<dbReference type="EMBL" id="WKMY01000003">
    <property type="protein sequence ID" value="MRY92789.1"/>
    <property type="molecule type" value="Genomic_DNA"/>
</dbReference>
<name>A0A173TZS7_PARDI</name>
<evidence type="ECO:0000313" key="15">
    <source>
        <dbReference type="EMBL" id="TWV57495.1"/>
    </source>
</evidence>
<proteinExistence type="predicted"/>
<dbReference type="EMBL" id="CYXP01000003">
    <property type="protein sequence ID" value="CUN07597.1"/>
    <property type="molecule type" value="Genomic_DNA"/>
</dbReference>
<reference evidence="22 23" key="5">
    <citation type="journal article" date="2019" name="Nat. Med.">
        <title>A library of human gut bacterial isolates paired with longitudinal multiomics data enables mechanistic microbiome research.</title>
        <authorList>
            <person name="Poyet M."/>
            <person name="Groussin M."/>
            <person name="Gibbons S.M."/>
            <person name="Avila-Pacheco J."/>
            <person name="Jiang X."/>
            <person name="Kearney S.M."/>
            <person name="Perrotta A.R."/>
            <person name="Berdy B."/>
            <person name="Zhao S."/>
            <person name="Lieberman T.D."/>
            <person name="Swanson P.K."/>
            <person name="Smith M."/>
            <person name="Roesemann S."/>
            <person name="Alexander J.E."/>
            <person name="Rich S.A."/>
            <person name="Livny J."/>
            <person name="Vlamakis H."/>
            <person name="Clish C."/>
            <person name="Bullock K."/>
            <person name="Deik A."/>
            <person name="Scott J."/>
            <person name="Pierce K.A."/>
            <person name="Xavier R.J."/>
            <person name="Alm E.J."/>
        </authorList>
    </citation>
    <scope>NUCLEOTIDE SEQUENCE [LARGE SCALE GENOMIC DNA]</scope>
    <source>
        <strain evidence="10 22">BIOML-A2</strain>
        <strain evidence="11 24">BIOML-A20</strain>
        <strain evidence="9 23">BIOML-A32</strain>
        <strain evidence="7 26">BIOML-A41</strain>
        <strain evidence="8 25">BIOML-A9</strain>
    </source>
</reference>
<dbReference type="Proteomes" id="UP000441358">
    <property type="component" value="Unassembled WGS sequence"/>
</dbReference>
<evidence type="ECO:0000313" key="20">
    <source>
        <dbReference type="Proteomes" id="UP000284660"/>
    </source>
</evidence>
<evidence type="ECO:0000313" key="11">
    <source>
        <dbReference type="EMBL" id="MSB72691.1"/>
    </source>
</evidence>
<evidence type="ECO:0000313" key="26">
    <source>
        <dbReference type="Proteomes" id="UP000463337"/>
    </source>
</evidence>
<dbReference type="Proteomes" id="UP000195950">
    <property type="component" value="Unassembled WGS sequence"/>
</dbReference>
<dbReference type="GeneID" id="93522727"/>
<dbReference type="GO" id="GO:0016787">
    <property type="term" value="F:hydrolase activity"/>
    <property type="evidence" value="ECO:0007669"/>
    <property type="project" value="UniProtKB-KW"/>
</dbReference>
<evidence type="ECO:0000313" key="2">
    <source>
        <dbReference type="EMBL" id="CUN07597.1"/>
    </source>
</evidence>
<dbReference type="Proteomes" id="UP001210126">
    <property type="component" value="Unassembled WGS sequence"/>
</dbReference>
<protein>
    <submittedName>
        <fullName evidence="12">Glycosyl hydrolase</fullName>
    </submittedName>
    <submittedName>
        <fullName evidence="4">MvaI/BcnI restriction endonuclease family protein</fullName>
    </submittedName>
</protein>
<reference evidence="15 21" key="6">
    <citation type="submission" date="2019-07" db="EMBL/GenBank/DDBJ databases">
        <title>Genome sequencing of Parabacteroides distasonis iSURF_7.</title>
        <authorList>
            <person name="Degefu H.N."/>
            <person name="Ruoff K.L."/>
            <person name="Price C.E."/>
            <person name="Valls R.A."/>
            <person name="O'Toole G.A."/>
        </authorList>
    </citation>
    <scope>NUCLEOTIDE SEQUENCE [LARGE SCALE GENOMIC DNA]</scope>
    <source>
        <strain evidence="15 21">CFPLTA003_1B</strain>
    </source>
</reference>
<dbReference type="EMBL" id="QSJN01000005">
    <property type="protein sequence ID" value="RHD75133.1"/>
    <property type="molecule type" value="Genomic_DNA"/>
</dbReference>
<evidence type="ECO:0000313" key="7">
    <source>
        <dbReference type="EMBL" id="MRY57606.1"/>
    </source>
</evidence>
<dbReference type="EMBL" id="WKLT01000004">
    <property type="protein sequence ID" value="MRY57606.1"/>
    <property type="molecule type" value="Genomic_DNA"/>
</dbReference>
<dbReference type="REBASE" id="395837">
    <property type="entry name" value="Pdi615ORF5990P"/>
</dbReference>
<evidence type="ECO:0000313" key="19">
    <source>
        <dbReference type="Proteomes" id="UP000195950"/>
    </source>
</evidence>
<evidence type="ECO:0000313" key="3">
    <source>
        <dbReference type="EMBL" id="CUO06941.1"/>
    </source>
</evidence>
<dbReference type="OMA" id="QPYWGFD"/>
<evidence type="ECO:0000313" key="24">
    <source>
        <dbReference type="Proteomes" id="UP000441609"/>
    </source>
</evidence>
<evidence type="ECO:0000313" key="8">
    <source>
        <dbReference type="EMBL" id="MRY92789.1"/>
    </source>
</evidence>